<dbReference type="InterPro" id="IPR020846">
    <property type="entry name" value="MFS_dom"/>
</dbReference>
<dbReference type="STRING" id="307507.A0A2V0NTG4"/>
<feature type="transmembrane region" description="Helical" evidence="6">
    <location>
        <begin position="173"/>
        <end position="193"/>
    </location>
</feature>
<dbReference type="InterPro" id="IPR011701">
    <property type="entry name" value="MFS"/>
</dbReference>
<feature type="transmembrane region" description="Helical" evidence="6">
    <location>
        <begin position="300"/>
        <end position="318"/>
    </location>
</feature>
<feature type="transmembrane region" description="Helical" evidence="6">
    <location>
        <begin position="231"/>
        <end position="251"/>
    </location>
</feature>
<evidence type="ECO:0000256" key="3">
    <source>
        <dbReference type="ARBA" id="ARBA00022989"/>
    </source>
</evidence>
<protein>
    <submittedName>
        <fullName evidence="8">Tetracycline resistance MFS efflux pump protein</fullName>
    </submittedName>
</protein>
<dbReference type="EMBL" id="BDRX01000004">
    <property type="protein sequence ID" value="GBF88217.1"/>
    <property type="molecule type" value="Genomic_DNA"/>
</dbReference>
<dbReference type="PROSITE" id="PS00216">
    <property type="entry name" value="SUGAR_TRANSPORT_1"/>
    <property type="match status" value="1"/>
</dbReference>
<evidence type="ECO:0000256" key="6">
    <source>
        <dbReference type="SAM" id="Phobius"/>
    </source>
</evidence>
<dbReference type="SUPFAM" id="SSF103473">
    <property type="entry name" value="MFS general substrate transporter"/>
    <property type="match status" value="1"/>
</dbReference>
<dbReference type="OrthoDB" id="419616at2759"/>
<evidence type="ECO:0000256" key="5">
    <source>
        <dbReference type="SAM" id="MobiDB-lite"/>
    </source>
</evidence>
<feature type="transmembrane region" description="Helical" evidence="6">
    <location>
        <begin position="464"/>
        <end position="483"/>
    </location>
</feature>
<dbReference type="FunCoup" id="A0A2V0NTG4">
    <property type="interactions" value="1404"/>
</dbReference>
<dbReference type="PANTHER" id="PTHR23507">
    <property type="entry name" value="ZGC:174356"/>
    <property type="match status" value="1"/>
</dbReference>
<organism evidence="8 9">
    <name type="scientific">Raphidocelis subcapitata</name>
    <dbReference type="NCBI Taxonomy" id="307507"/>
    <lineage>
        <taxon>Eukaryota</taxon>
        <taxon>Viridiplantae</taxon>
        <taxon>Chlorophyta</taxon>
        <taxon>core chlorophytes</taxon>
        <taxon>Chlorophyceae</taxon>
        <taxon>CS clade</taxon>
        <taxon>Sphaeropleales</taxon>
        <taxon>Selenastraceae</taxon>
        <taxon>Raphidocelis</taxon>
    </lineage>
</organism>
<feature type="transmembrane region" description="Helical" evidence="6">
    <location>
        <begin position="338"/>
        <end position="361"/>
    </location>
</feature>
<dbReference type="InterPro" id="IPR036259">
    <property type="entry name" value="MFS_trans_sf"/>
</dbReference>
<dbReference type="InParanoid" id="A0A2V0NTG4"/>
<feature type="compositionally biased region" description="Basic and acidic residues" evidence="5">
    <location>
        <begin position="554"/>
        <end position="564"/>
    </location>
</feature>
<keyword evidence="9" id="KW-1185">Reference proteome</keyword>
<comment type="caution">
    <text evidence="8">The sequence shown here is derived from an EMBL/GenBank/DDBJ whole genome shotgun (WGS) entry which is preliminary data.</text>
</comment>
<dbReference type="GO" id="GO:0016020">
    <property type="term" value="C:membrane"/>
    <property type="evidence" value="ECO:0007669"/>
    <property type="project" value="UniProtKB-SubCell"/>
</dbReference>
<keyword evidence="2 6" id="KW-0812">Transmembrane</keyword>
<sequence length="594" mass="58934">MGAAGDPPGGERGCRGAGADGDGGGGGGSGGGQRAAEGADSLAAALWRSGLWRVLCVLLVYSMGFSTLLPVTPTIFTNFFASRAAGGPTDCQATPKLPACINAHAEVVRWSSSTSFVSNSLVATVFSPLVGDASDAAGRKPFLAAALLLAMLPSAAVVAHLSLPSPGDALLLYYPASVVSSVISSVVVCLSYTSDKLPPRHRTGGYGLIIAAFSLGFAVGPLLGAALAPAAAAWVTLCATAACAGAVVVAVPESLPPAAAAQCRADRAARRARGGGARSRPLDALMSLGRSWALVNSRPFFRRLALVMALLGFVQGGVQEMLVQYLQLTLGFTTADQGALFVVLGVANIVVQVAVLPVLVPMLGERRLLLLGLAVSALEQALLAAAAAKWQVLAAIAVGALGGVGFPALSALKANACRADEQGLVQGALAGIRSLSSGLGPLAFSALFAACTTTGGALSGRAALVFWAAAAMTLVALGVAATVRVPDAPCGGGGGDERVVVVAVPRAAAPAGAADAERGGGGGDDDGDDTAARDDDDGATGAAAAAAGALASVKVERQADEPRRQARRQRRGARGGGAQDGGAREPLLPGDADA</sequence>
<accession>A0A2V0NTG4</accession>
<evidence type="ECO:0000313" key="8">
    <source>
        <dbReference type="EMBL" id="GBF88217.1"/>
    </source>
</evidence>
<gene>
    <name evidence="8" type="ORF">Rsub_00929</name>
</gene>
<dbReference type="InterPro" id="IPR005829">
    <property type="entry name" value="Sugar_transporter_CS"/>
</dbReference>
<evidence type="ECO:0000256" key="4">
    <source>
        <dbReference type="ARBA" id="ARBA00023136"/>
    </source>
</evidence>
<evidence type="ECO:0000259" key="7">
    <source>
        <dbReference type="PROSITE" id="PS50850"/>
    </source>
</evidence>
<dbReference type="GO" id="GO:0022857">
    <property type="term" value="F:transmembrane transporter activity"/>
    <property type="evidence" value="ECO:0007669"/>
    <property type="project" value="InterPro"/>
</dbReference>
<feature type="domain" description="Major facilitator superfamily (MFS) profile" evidence="7">
    <location>
        <begin position="50"/>
        <end position="488"/>
    </location>
</feature>
<feature type="transmembrane region" description="Helical" evidence="6">
    <location>
        <begin position="368"/>
        <end position="386"/>
    </location>
</feature>
<feature type="compositionally biased region" description="Acidic residues" evidence="5">
    <location>
        <begin position="523"/>
        <end position="538"/>
    </location>
</feature>
<evidence type="ECO:0000256" key="2">
    <source>
        <dbReference type="ARBA" id="ARBA00022692"/>
    </source>
</evidence>
<evidence type="ECO:0000313" key="9">
    <source>
        <dbReference type="Proteomes" id="UP000247498"/>
    </source>
</evidence>
<dbReference type="PANTHER" id="PTHR23507:SF1">
    <property type="entry name" value="FI18259P1-RELATED"/>
    <property type="match status" value="1"/>
</dbReference>
<feature type="region of interest" description="Disordered" evidence="5">
    <location>
        <begin position="511"/>
        <end position="594"/>
    </location>
</feature>
<comment type="subcellular location">
    <subcellularLocation>
        <location evidence="1">Membrane</location>
        <topology evidence="1">Multi-pass membrane protein</topology>
    </subcellularLocation>
</comment>
<feature type="transmembrane region" description="Helical" evidence="6">
    <location>
        <begin position="205"/>
        <end position="225"/>
    </location>
</feature>
<proteinExistence type="predicted"/>
<feature type="region of interest" description="Disordered" evidence="5">
    <location>
        <begin position="1"/>
        <end position="34"/>
    </location>
</feature>
<name>A0A2V0NTG4_9CHLO</name>
<feature type="transmembrane region" description="Helical" evidence="6">
    <location>
        <begin position="142"/>
        <end position="161"/>
    </location>
</feature>
<dbReference type="PROSITE" id="PS50850">
    <property type="entry name" value="MFS"/>
    <property type="match status" value="1"/>
</dbReference>
<dbReference type="Pfam" id="PF07690">
    <property type="entry name" value="MFS_1"/>
    <property type="match status" value="1"/>
</dbReference>
<dbReference type="Proteomes" id="UP000247498">
    <property type="component" value="Unassembled WGS sequence"/>
</dbReference>
<keyword evidence="4 6" id="KW-0472">Membrane</keyword>
<feature type="compositionally biased region" description="Gly residues" evidence="5">
    <location>
        <begin position="7"/>
        <end position="33"/>
    </location>
</feature>
<feature type="transmembrane region" description="Helical" evidence="6">
    <location>
        <begin position="392"/>
        <end position="412"/>
    </location>
</feature>
<evidence type="ECO:0000256" key="1">
    <source>
        <dbReference type="ARBA" id="ARBA00004141"/>
    </source>
</evidence>
<dbReference type="Gene3D" id="1.20.1250.20">
    <property type="entry name" value="MFS general substrate transporter like domains"/>
    <property type="match status" value="1"/>
</dbReference>
<keyword evidence="3 6" id="KW-1133">Transmembrane helix</keyword>
<feature type="transmembrane region" description="Helical" evidence="6">
    <location>
        <begin position="50"/>
        <end position="71"/>
    </location>
</feature>
<feature type="compositionally biased region" description="Low complexity" evidence="5">
    <location>
        <begin position="539"/>
        <end position="549"/>
    </location>
</feature>
<reference evidence="8 9" key="1">
    <citation type="journal article" date="2018" name="Sci. Rep.">
        <title>Raphidocelis subcapitata (=Pseudokirchneriella subcapitata) provides an insight into genome evolution and environmental adaptations in the Sphaeropleales.</title>
        <authorList>
            <person name="Suzuki S."/>
            <person name="Yamaguchi H."/>
            <person name="Nakajima N."/>
            <person name="Kawachi M."/>
        </authorList>
    </citation>
    <scope>NUCLEOTIDE SEQUENCE [LARGE SCALE GENOMIC DNA]</scope>
    <source>
        <strain evidence="8 9">NIES-35</strain>
    </source>
</reference>
<dbReference type="AlphaFoldDB" id="A0A2V0NTG4"/>